<protein>
    <submittedName>
        <fullName evidence="7">AraC family transcriptional regulator</fullName>
    </submittedName>
</protein>
<dbReference type="PROSITE" id="PS00041">
    <property type="entry name" value="HTH_ARAC_FAMILY_1"/>
    <property type="match status" value="1"/>
</dbReference>
<evidence type="ECO:0000313" key="8">
    <source>
        <dbReference type="Proteomes" id="UP001529340"/>
    </source>
</evidence>
<dbReference type="SMART" id="SM00342">
    <property type="entry name" value="HTH_ARAC"/>
    <property type="match status" value="1"/>
</dbReference>
<dbReference type="SUPFAM" id="SSF52172">
    <property type="entry name" value="CheY-like"/>
    <property type="match status" value="1"/>
</dbReference>
<reference evidence="7" key="2">
    <citation type="submission" date="2023-06" db="EMBL/GenBank/DDBJ databases">
        <authorList>
            <person name="Zeman M."/>
            <person name="Kubasova T."/>
            <person name="Jahodarova E."/>
            <person name="Nykrynova M."/>
            <person name="Rychlik I."/>
        </authorList>
    </citation>
    <scope>NUCLEOTIDE SEQUENCE</scope>
    <source>
        <strain evidence="7">ET39</strain>
    </source>
</reference>
<keyword evidence="8" id="KW-1185">Reference proteome</keyword>
<dbReference type="PANTHER" id="PTHR43280:SF10">
    <property type="entry name" value="REGULATORY PROTEIN POCR"/>
    <property type="match status" value="1"/>
</dbReference>
<proteinExistence type="predicted"/>
<organism evidence="7 8">
    <name type="scientific">Amedibacillus dolichus</name>
    <dbReference type="NCBI Taxonomy" id="31971"/>
    <lineage>
        <taxon>Bacteria</taxon>
        <taxon>Bacillati</taxon>
        <taxon>Bacillota</taxon>
        <taxon>Erysipelotrichia</taxon>
        <taxon>Erysipelotrichales</taxon>
        <taxon>Erysipelotrichaceae</taxon>
        <taxon>Amedibacillus</taxon>
    </lineage>
</organism>
<evidence type="ECO:0000259" key="5">
    <source>
        <dbReference type="PROSITE" id="PS01124"/>
    </source>
</evidence>
<evidence type="ECO:0000259" key="6">
    <source>
        <dbReference type="PROSITE" id="PS50110"/>
    </source>
</evidence>
<evidence type="ECO:0000256" key="2">
    <source>
        <dbReference type="ARBA" id="ARBA00023125"/>
    </source>
</evidence>
<evidence type="ECO:0000256" key="1">
    <source>
        <dbReference type="ARBA" id="ARBA00023015"/>
    </source>
</evidence>
<reference evidence="7" key="1">
    <citation type="submission" date="2023-06" db="EMBL/GenBank/DDBJ databases">
        <title>Identification and characterization of horizontal gene transfer across gut microbiota members of farm animals based on homology search.</title>
        <authorList>
            <person name="Schwarzerova J."/>
            <person name="Nykrynova M."/>
            <person name="Jureckova K."/>
            <person name="Cejkova D."/>
            <person name="Rychlik I."/>
        </authorList>
    </citation>
    <scope>NUCLEOTIDE SEQUENCE</scope>
    <source>
        <strain evidence="7">ET39</strain>
    </source>
</reference>
<dbReference type="Pfam" id="PF12833">
    <property type="entry name" value="HTH_18"/>
    <property type="match status" value="1"/>
</dbReference>
<dbReference type="Proteomes" id="UP001529340">
    <property type="component" value="Unassembled WGS sequence"/>
</dbReference>
<accession>A0ABT7UBS9</accession>
<gene>
    <name evidence="7" type="ORF">QUV96_05435</name>
</gene>
<sequence>MACELHKVIIIDDDMRRQLHIKNLVDWHALSCELVAFAQNNKDAYRLYREVHPDIILIGVSGKRLDRIPLIHQIRRVDESVQILLLMEGFSYYRVRSYIRSGISDLLLFPLLGTEGLQAALAEASVKAGQHQRHHDAVVDGLIRELQQCLLLRKEDHSSEEADFAQVLDHPFYDFIREGARMAYLRIDQIHLIHHQRKIDRKHLRRQLEEILRDHHLAPPDALGLFLNHHSVIILFRGDDVTQAQFAIRDVHTQIQQLLNYEVTTIFSEPFTKAAEMMEQYDRLLACSRDRFYEQEQILQLKGSRPPQFQRLQIGEIRFHQELLDAAVAQDFERVQRIQTQMLDYMEEHQILPSDVLSYCCFVVHNVEGREIAYGMKQQDFPFEDVSDVIQMCETLATLREEMKRIWTAAELWIAEKSRPRYRRDVGEWLEFIQNNLHRSLSLKEVAAHFQVSPSYASRLFKQEVGKTMVSYINEEKMKEALWLLNESNLSVREIARRVGYEDPFYFDRVFRRYHDMTPRDYRRRLRERRS</sequence>
<dbReference type="EMBL" id="JAUDCG010000018">
    <property type="protein sequence ID" value="MDM8157079.1"/>
    <property type="molecule type" value="Genomic_DNA"/>
</dbReference>
<dbReference type="RefSeq" id="WP_289607541.1">
    <property type="nucleotide sequence ID" value="NZ_JAUDCG010000018.1"/>
</dbReference>
<keyword evidence="3" id="KW-0804">Transcription</keyword>
<dbReference type="InterPro" id="IPR011006">
    <property type="entry name" value="CheY-like_superfamily"/>
</dbReference>
<dbReference type="PROSITE" id="PS01124">
    <property type="entry name" value="HTH_ARAC_FAMILY_2"/>
    <property type="match status" value="1"/>
</dbReference>
<comment type="caution">
    <text evidence="7">The sequence shown here is derived from an EMBL/GenBank/DDBJ whole genome shotgun (WGS) entry which is preliminary data.</text>
</comment>
<name>A0ABT7UBS9_9FIRM</name>
<dbReference type="InterPro" id="IPR001789">
    <property type="entry name" value="Sig_transdc_resp-reg_receiver"/>
</dbReference>
<dbReference type="PROSITE" id="PS50110">
    <property type="entry name" value="RESPONSE_REGULATORY"/>
    <property type="match status" value="1"/>
</dbReference>
<dbReference type="InterPro" id="IPR018062">
    <property type="entry name" value="HTH_AraC-typ_CS"/>
</dbReference>
<comment type="caution">
    <text evidence="4">Lacks conserved residue(s) required for the propagation of feature annotation.</text>
</comment>
<dbReference type="PANTHER" id="PTHR43280">
    <property type="entry name" value="ARAC-FAMILY TRANSCRIPTIONAL REGULATOR"/>
    <property type="match status" value="1"/>
</dbReference>
<dbReference type="InterPro" id="IPR018060">
    <property type="entry name" value="HTH_AraC"/>
</dbReference>
<evidence type="ECO:0000256" key="3">
    <source>
        <dbReference type="ARBA" id="ARBA00023163"/>
    </source>
</evidence>
<dbReference type="PRINTS" id="PR00032">
    <property type="entry name" value="HTHARAC"/>
</dbReference>
<dbReference type="Gene3D" id="1.10.10.60">
    <property type="entry name" value="Homeodomain-like"/>
    <property type="match status" value="2"/>
</dbReference>
<dbReference type="InterPro" id="IPR009057">
    <property type="entry name" value="Homeodomain-like_sf"/>
</dbReference>
<evidence type="ECO:0000256" key="4">
    <source>
        <dbReference type="PROSITE-ProRule" id="PRU00169"/>
    </source>
</evidence>
<feature type="domain" description="HTH araC/xylS-type" evidence="5">
    <location>
        <begin position="427"/>
        <end position="525"/>
    </location>
</feature>
<keyword evidence="1" id="KW-0805">Transcription regulation</keyword>
<feature type="domain" description="Response regulatory" evidence="6">
    <location>
        <begin position="7"/>
        <end position="124"/>
    </location>
</feature>
<dbReference type="InterPro" id="IPR020449">
    <property type="entry name" value="Tscrpt_reg_AraC-type_HTH"/>
</dbReference>
<keyword evidence="2" id="KW-0238">DNA-binding</keyword>
<dbReference type="SUPFAM" id="SSF46689">
    <property type="entry name" value="Homeodomain-like"/>
    <property type="match status" value="2"/>
</dbReference>
<evidence type="ECO:0000313" key="7">
    <source>
        <dbReference type="EMBL" id="MDM8157079.1"/>
    </source>
</evidence>
<dbReference type="Gene3D" id="3.40.50.2300">
    <property type="match status" value="1"/>
</dbReference>